<evidence type="ECO:0000313" key="3">
    <source>
        <dbReference type="Proteomes" id="UP000533469"/>
    </source>
</evidence>
<organism evidence="2 3">
    <name type="scientific">Ancylobacter tetraedralis</name>
    <dbReference type="NCBI Taxonomy" id="217068"/>
    <lineage>
        <taxon>Bacteria</taxon>
        <taxon>Pseudomonadati</taxon>
        <taxon>Pseudomonadota</taxon>
        <taxon>Alphaproteobacteria</taxon>
        <taxon>Hyphomicrobiales</taxon>
        <taxon>Xanthobacteraceae</taxon>
        <taxon>Ancylobacter</taxon>
    </lineage>
</organism>
<feature type="region of interest" description="Disordered" evidence="1">
    <location>
        <begin position="1"/>
        <end position="20"/>
    </location>
</feature>
<dbReference type="EMBL" id="JACICD010000015">
    <property type="protein sequence ID" value="MBB3773862.1"/>
    <property type="molecule type" value="Genomic_DNA"/>
</dbReference>
<reference evidence="2 3" key="1">
    <citation type="submission" date="2020-08" db="EMBL/GenBank/DDBJ databases">
        <title>Genomic Encyclopedia of Type Strains, Phase IV (KMG-IV): sequencing the most valuable type-strain genomes for metagenomic binning, comparative biology and taxonomic classification.</title>
        <authorList>
            <person name="Goeker M."/>
        </authorList>
    </citation>
    <scope>NUCLEOTIDE SEQUENCE [LARGE SCALE GENOMIC DNA]</scope>
    <source>
        <strain evidence="2 3">DSM 5895</strain>
    </source>
</reference>
<evidence type="ECO:0000313" key="2">
    <source>
        <dbReference type="EMBL" id="MBB3773862.1"/>
    </source>
</evidence>
<dbReference type="AlphaFoldDB" id="A0A839ZH27"/>
<keyword evidence="3" id="KW-1185">Reference proteome</keyword>
<accession>A0A839ZH27</accession>
<protein>
    <submittedName>
        <fullName evidence="2">Uncharacterized protein</fullName>
    </submittedName>
</protein>
<dbReference type="Proteomes" id="UP000533469">
    <property type="component" value="Unassembled WGS sequence"/>
</dbReference>
<proteinExistence type="predicted"/>
<comment type="caution">
    <text evidence="2">The sequence shown here is derived from an EMBL/GenBank/DDBJ whole genome shotgun (WGS) entry which is preliminary data.</text>
</comment>
<name>A0A839ZH27_9HYPH</name>
<evidence type="ECO:0000256" key="1">
    <source>
        <dbReference type="SAM" id="MobiDB-lite"/>
    </source>
</evidence>
<sequence length="55" mass="6381">MKPVEKNQPIENEFEFDTDRDDEMEDVATRNRRITGLMQGVARQVSLNPNDGMEL</sequence>
<gene>
    <name evidence="2" type="ORF">FHS55_004507</name>
</gene>